<reference evidence="1" key="2">
    <citation type="submission" date="2020-09" db="EMBL/GenBank/DDBJ databases">
        <authorList>
            <person name="Sun Q."/>
            <person name="Zhou Y."/>
        </authorList>
    </citation>
    <scope>NUCLEOTIDE SEQUENCE</scope>
    <source>
        <strain evidence="1">CGMCC 1.7081</strain>
    </source>
</reference>
<evidence type="ECO:0008006" key="3">
    <source>
        <dbReference type="Google" id="ProtNLM"/>
    </source>
</evidence>
<name>A0A8J3ME14_9RHOB</name>
<protein>
    <recommendedName>
        <fullName evidence="3">SapC protein</fullName>
    </recommendedName>
</protein>
<dbReference type="EMBL" id="BNAP01000032">
    <property type="protein sequence ID" value="GHH02195.1"/>
    <property type="molecule type" value="Genomic_DNA"/>
</dbReference>
<sequence length="264" mass="29397">MAQSIFSDGVLLTPDKHGKLSYHPGRNWQDCATQISAPITLAEFPRAAREFPILFARASQGVSPVAILGLSRDRNLFVDAAGRWTGEYIPAHFRQLPFFGTQIVDRDKMVLSVLPDSPELRRDDSGVALFDDTGTATPFLQKIVAFTGAHYANSRQTQRFCRRLEELDLLEPMTVTIALPGHSKRALRGFMTVSRERLAKLADDDLLQLARSGGLEAVHMHWASFTNFEVLAERVDACEITPRPVDMRLVSTDTIARQAQVAPH</sequence>
<dbReference type="AlphaFoldDB" id="A0A8J3ME14"/>
<accession>A0A8J3ME14</accession>
<dbReference type="InterPro" id="IPR010836">
    <property type="entry name" value="SapC"/>
</dbReference>
<evidence type="ECO:0000313" key="2">
    <source>
        <dbReference type="Proteomes" id="UP000611500"/>
    </source>
</evidence>
<comment type="caution">
    <text evidence="1">The sequence shown here is derived from an EMBL/GenBank/DDBJ whole genome shotgun (WGS) entry which is preliminary data.</text>
</comment>
<evidence type="ECO:0000313" key="1">
    <source>
        <dbReference type="EMBL" id="GHH02195.1"/>
    </source>
</evidence>
<proteinExistence type="predicted"/>
<dbReference type="Pfam" id="PF07277">
    <property type="entry name" value="SapC"/>
    <property type="match status" value="1"/>
</dbReference>
<organism evidence="1 2">
    <name type="scientific">Pseudodonghicola xiamenensis</name>
    <dbReference type="NCBI Taxonomy" id="337702"/>
    <lineage>
        <taxon>Bacteria</taxon>
        <taxon>Pseudomonadati</taxon>
        <taxon>Pseudomonadota</taxon>
        <taxon>Alphaproteobacteria</taxon>
        <taxon>Rhodobacterales</taxon>
        <taxon>Paracoccaceae</taxon>
        <taxon>Pseudodonghicola</taxon>
    </lineage>
</organism>
<reference evidence="1" key="1">
    <citation type="journal article" date="2014" name="Int. J. Syst. Evol. Microbiol.">
        <title>Complete genome sequence of Corynebacterium casei LMG S-19264T (=DSM 44701T), isolated from a smear-ripened cheese.</title>
        <authorList>
            <consortium name="US DOE Joint Genome Institute (JGI-PGF)"/>
            <person name="Walter F."/>
            <person name="Albersmeier A."/>
            <person name="Kalinowski J."/>
            <person name="Ruckert C."/>
        </authorList>
    </citation>
    <scope>NUCLEOTIDE SEQUENCE</scope>
    <source>
        <strain evidence="1">CGMCC 1.7081</strain>
    </source>
</reference>
<gene>
    <name evidence="1" type="ORF">GCM10010961_39830</name>
</gene>
<keyword evidence="2" id="KW-1185">Reference proteome</keyword>
<dbReference type="RefSeq" id="WP_028095088.1">
    <property type="nucleotide sequence ID" value="NZ_BNAP01000032.1"/>
</dbReference>
<dbReference type="Proteomes" id="UP000611500">
    <property type="component" value="Unassembled WGS sequence"/>
</dbReference>